<sequence length="403" mass="44815">MPLGRDFWLFSVGRWISTAGWTIQDVAVPLYVLDKTGSGTMMSAFVMAELIPRIILNPLAGVIGDRYNRKHLMVGFDLARGVLLFLIIALNMLELRELLIVQVIMSAMGSFFSAGTSAMFPDLVPKEELMQANSILQMGTQVINVISPALGGLIYGLGGIRAAILVNAISFFGSGLFEILIRYEWRRKAGKLTITKVVEEFLEALNLIKNSQMLTVIISFSVILNALLNPLFAVVFPYMVRVVVKLSAFQFGTVQTSLTLGMLVGNLIIAGILRESATKHIFKALAIQEFFLLMIPFTPRLYYPENYFAILTIVFIIGVFNVLVNIPILTKLQREVPEEYRARIFSTLETLVMSATPVGMALIGPAVDKLGYLRVTLSLTLIGILITLYYWVRYSKLLVSLNI</sequence>
<dbReference type="EMBL" id="DUJN01000008">
    <property type="protein sequence ID" value="HII61861.1"/>
    <property type="molecule type" value="Genomic_DNA"/>
</dbReference>
<evidence type="ECO:0000256" key="6">
    <source>
        <dbReference type="ARBA" id="ARBA00023136"/>
    </source>
</evidence>
<evidence type="ECO:0000256" key="2">
    <source>
        <dbReference type="ARBA" id="ARBA00022448"/>
    </source>
</evidence>
<dbReference type="Proteomes" id="UP000617544">
    <property type="component" value="Unassembled WGS sequence"/>
</dbReference>
<dbReference type="OMA" id="WLMTDLS"/>
<feature type="transmembrane region" description="Helical" evidence="7">
    <location>
        <begin position="372"/>
        <end position="392"/>
    </location>
</feature>
<proteinExistence type="predicted"/>
<dbReference type="InterPro" id="IPR036259">
    <property type="entry name" value="MFS_trans_sf"/>
</dbReference>
<comment type="caution">
    <text evidence="8">The sequence shown here is derived from an EMBL/GenBank/DDBJ whole genome shotgun (WGS) entry which is preliminary data.</text>
</comment>
<organism evidence="8 9">
    <name type="scientific">Pyrococcus horikoshii</name>
    <dbReference type="NCBI Taxonomy" id="53953"/>
    <lineage>
        <taxon>Archaea</taxon>
        <taxon>Methanobacteriati</taxon>
        <taxon>Methanobacteriota</taxon>
        <taxon>Thermococci</taxon>
        <taxon>Thermococcales</taxon>
        <taxon>Thermococcaceae</taxon>
        <taxon>Pyrococcus</taxon>
    </lineage>
</organism>
<keyword evidence="3" id="KW-1003">Cell membrane</keyword>
<dbReference type="AlphaFoldDB" id="A0A832T765"/>
<accession>A0A832T765</accession>
<feature type="transmembrane region" description="Helical" evidence="7">
    <location>
        <begin position="135"/>
        <end position="156"/>
    </location>
</feature>
<feature type="transmembrane region" description="Helical" evidence="7">
    <location>
        <begin position="214"/>
        <end position="236"/>
    </location>
</feature>
<dbReference type="GO" id="GO:0022857">
    <property type="term" value="F:transmembrane transporter activity"/>
    <property type="evidence" value="ECO:0007669"/>
    <property type="project" value="InterPro"/>
</dbReference>
<feature type="transmembrane region" description="Helical" evidence="7">
    <location>
        <begin position="162"/>
        <end position="181"/>
    </location>
</feature>
<dbReference type="GO" id="GO:0005886">
    <property type="term" value="C:plasma membrane"/>
    <property type="evidence" value="ECO:0007669"/>
    <property type="project" value="UniProtKB-SubCell"/>
</dbReference>
<evidence type="ECO:0000256" key="4">
    <source>
        <dbReference type="ARBA" id="ARBA00022692"/>
    </source>
</evidence>
<evidence type="ECO:0000256" key="5">
    <source>
        <dbReference type="ARBA" id="ARBA00022989"/>
    </source>
</evidence>
<feature type="transmembrane region" description="Helical" evidence="7">
    <location>
        <begin position="308"/>
        <end position="330"/>
    </location>
</feature>
<dbReference type="NCBIfam" id="TIGR00900">
    <property type="entry name" value="2A0121"/>
    <property type="match status" value="1"/>
</dbReference>
<feature type="transmembrane region" description="Helical" evidence="7">
    <location>
        <begin position="248"/>
        <end position="269"/>
    </location>
</feature>
<dbReference type="RefSeq" id="WP_010885181.1">
    <property type="nucleotide sequence ID" value="NZ_DUJN01000008.1"/>
</dbReference>
<feature type="transmembrane region" description="Helical" evidence="7">
    <location>
        <begin position="99"/>
        <end position="123"/>
    </location>
</feature>
<feature type="transmembrane region" description="Helical" evidence="7">
    <location>
        <begin position="342"/>
        <end position="366"/>
    </location>
</feature>
<evidence type="ECO:0000256" key="3">
    <source>
        <dbReference type="ARBA" id="ARBA00022475"/>
    </source>
</evidence>
<keyword evidence="5 7" id="KW-1133">Transmembrane helix</keyword>
<gene>
    <name evidence="8" type="ORF">HA331_09030</name>
</gene>
<evidence type="ECO:0000256" key="7">
    <source>
        <dbReference type="SAM" id="Phobius"/>
    </source>
</evidence>
<evidence type="ECO:0000256" key="1">
    <source>
        <dbReference type="ARBA" id="ARBA00004651"/>
    </source>
</evidence>
<dbReference type="GeneID" id="1443416"/>
<keyword evidence="2" id="KW-0813">Transport</keyword>
<dbReference type="CDD" id="cd06173">
    <property type="entry name" value="MFS_MefA_like"/>
    <property type="match status" value="1"/>
</dbReference>
<dbReference type="InterPro" id="IPR004751">
    <property type="entry name" value="Drug_antiport"/>
</dbReference>
<evidence type="ECO:0000313" key="9">
    <source>
        <dbReference type="Proteomes" id="UP000617544"/>
    </source>
</evidence>
<dbReference type="SUPFAM" id="SSF103473">
    <property type="entry name" value="MFS general substrate transporter"/>
    <property type="match status" value="1"/>
</dbReference>
<name>A0A832T765_PYRHR</name>
<dbReference type="PANTHER" id="PTHR43266:SF9">
    <property type="entry name" value="PERMEASE, MAJOR FACILITATOR SUPERFAMILY-RELATED"/>
    <property type="match status" value="1"/>
</dbReference>
<dbReference type="Gene3D" id="1.20.1250.20">
    <property type="entry name" value="MFS general substrate transporter like domains"/>
    <property type="match status" value="1"/>
</dbReference>
<reference evidence="8" key="1">
    <citation type="journal article" date="2020" name="bioRxiv">
        <title>A rank-normalized archaeal taxonomy based on genome phylogeny resolves widespread incomplete and uneven classifications.</title>
        <authorList>
            <person name="Rinke C."/>
            <person name="Chuvochina M."/>
            <person name="Mussig A.J."/>
            <person name="Chaumeil P.-A."/>
            <person name="Waite D.W."/>
            <person name="Whitman W.B."/>
            <person name="Parks D.H."/>
            <person name="Hugenholtz P."/>
        </authorList>
    </citation>
    <scope>NUCLEOTIDE SEQUENCE</scope>
    <source>
        <strain evidence="8">UBA8834</strain>
    </source>
</reference>
<protein>
    <submittedName>
        <fullName evidence="8">MFS transporter</fullName>
    </submittedName>
</protein>
<comment type="subcellular location">
    <subcellularLocation>
        <location evidence="1">Cell membrane</location>
        <topology evidence="1">Multi-pass membrane protein</topology>
    </subcellularLocation>
</comment>
<keyword evidence="4 7" id="KW-0812">Transmembrane</keyword>
<keyword evidence="6 7" id="KW-0472">Membrane</keyword>
<evidence type="ECO:0000313" key="8">
    <source>
        <dbReference type="EMBL" id="HII61861.1"/>
    </source>
</evidence>
<dbReference type="PANTHER" id="PTHR43266">
    <property type="entry name" value="MACROLIDE-EFFLUX PROTEIN"/>
    <property type="match status" value="1"/>
</dbReference>
<feature type="transmembrane region" description="Helical" evidence="7">
    <location>
        <begin position="72"/>
        <end position="93"/>
    </location>
</feature>
<dbReference type="InterPro" id="IPR011701">
    <property type="entry name" value="MFS"/>
</dbReference>
<feature type="transmembrane region" description="Helical" evidence="7">
    <location>
        <begin position="41"/>
        <end position="60"/>
    </location>
</feature>
<dbReference type="Pfam" id="PF07690">
    <property type="entry name" value="MFS_1"/>
    <property type="match status" value="1"/>
</dbReference>
<feature type="transmembrane region" description="Helical" evidence="7">
    <location>
        <begin position="281"/>
        <end position="302"/>
    </location>
</feature>